<dbReference type="Proteomes" id="UP000190897">
    <property type="component" value="Unassembled WGS sequence"/>
</dbReference>
<dbReference type="SUPFAM" id="SSF54427">
    <property type="entry name" value="NTF2-like"/>
    <property type="match status" value="1"/>
</dbReference>
<protein>
    <submittedName>
        <fullName evidence="2">SnoaL-like domain-containing protein</fullName>
    </submittedName>
</protein>
<dbReference type="EMBL" id="FUZA01000003">
    <property type="protein sequence ID" value="SKB95282.1"/>
    <property type="molecule type" value="Genomic_DNA"/>
</dbReference>
<dbReference type="Gene3D" id="3.10.450.50">
    <property type="match status" value="1"/>
</dbReference>
<dbReference type="AlphaFoldDB" id="A0A1T5FGP2"/>
<sequence>MKRNISVFILLILLASSFKYRSKTREAVLPSNIGTEKLVSNVDLESSTFDETVLKMQQGNREFAQGNASTYKSLWSRKEEVTNVCGLNSKESKGWQDVERSIDAFGKKIANRKTYKLEKIASHAGPEQGYVLQKEHYVLADGQNLDLHVTIVFRREDNQWKIVHRQSDELAMTVGSAIAVK</sequence>
<feature type="domain" description="SnoaL-like" evidence="1">
    <location>
        <begin position="62"/>
        <end position="166"/>
    </location>
</feature>
<accession>A0A1T5FGP2</accession>
<evidence type="ECO:0000313" key="2">
    <source>
        <dbReference type="EMBL" id="SKB95282.1"/>
    </source>
</evidence>
<proteinExistence type="predicted"/>
<evidence type="ECO:0000313" key="3">
    <source>
        <dbReference type="Proteomes" id="UP000190897"/>
    </source>
</evidence>
<dbReference type="OrthoDB" id="1495314at2"/>
<reference evidence="3" key="1">
    <citation type="submission" date="2017-02" db="EMBL/GenBank/DDBJ databases">
        <authorList>
            <person name="Varghese N."/>
            <person name="Submissions S."/>
        </authorList>
    </citation>
    <scope>NUCLEOTIDE SEQUENCE [LARGE SCALE GENOMIC DNA]</scope>
    <source>
        <strain evidence="3">DSM 22270</strain>
    </source>
</reference>
<name>A0A1T5FGP2_9BACT</name>
<gene>
    <name evidence="2" type="ORF">SAMN05660293_03185</name>
</gene>
<dbReference type="STRING" id="651661.SAMN05660293_03185"/>
<dbReference type="InterPro" id="IPR037401">
    <property type="entry name" value="SnoaL-like"/>
</dbReference>
<keyword evidence="3" id="KW-1185">Reference proteome</keyword>
<organism evidence="2 3">
    <name type="scientific">Dyadobacter psychrophilus</name>
    <dbReference type="NCBI Taxonomy" id="651661"/>
    <lineage>
        <taxon>Bacteria</taxon>
        <taxon>Pseudomonadati</taxon>
        <taxon>Bacteroidota</taxon>
        <taxon>Cytophagia</taxon>
        <taxon>Cytophagales</taxon>
        <taxon>Spirosomataceae</taxon>
        <taxon>Dyadobacter</taxon>
    </lineage>
</organism>
<dbReference type="RefSeq" id="WP_082215695.1">
    <property type="nucleotide sequence ID" value="NZ_FUZA01000003.1"/>
</dbReference>
<evidence type="ECO:0000259" key="1">
    <source>
        <dbReference type="Pfam" id="PF13474"/>
    </source>
</evidence>
<dbReference type="Pfam" id="PF13474">
    <property type="entry name" value="SnoaL_3"/>
    <property type="match status" value="1"/>
</dbReference>
<dbReference type="InterPro" id="IPR032710">
    <property type="entry name" value="NTF2-like_dom_sf"/>
</dbReference>